<reference evidence="1 2" key="1">
    <citation type="journal article" date="2010" name="Proc. Natl. Acad. Sci. U.S.A.">
        <title>Nitrosopumilus maritimus genome reveals unique mechanisms for nitrification and autotrophy in globally distributed marine crenarchaea.</title>
        <authorList>
            <person name="Walker C.B."/>
            <person name="de la Torre J.R."/>
            <person name="Klotz M.G."/>
            <person name="Urakawa H."/>
            <person name="Pinel N."/>
            <person name="Arp D.J."/>
            <person name="Brochier-Armanet C."/>
            <person name="Chain P.S."/>
            <person name="Chan P.P."/>
            <person name="Gollabgir A."/>
            <person name="Hemp J."/>
            <person name="Hugler M."/>
            <person name="Karr E.A."/>
            <person name="Konneke M."/>
            <person name="Shin M."/>
            <person name="Lawton T.J."/>
            <person name="Lowe T."/>
            <person name="Martens-Habbena W."/>
            <person name="Sayavedra-Soto L.A."/>
            <person name="Lang D."/>
            <person name="Sievert S.M."/>
            <person name="Rosenzweig A.C."/>
            <person name="Manning G."/>
            <person name="Stahl D.A."/>
        </authorList>
    </citation>
    <scope>NUCLEOTIDE SEQUENCE [LARGE SCALE GENOMIC DNA]</scope>
    <source>
        <strain evidence="1 2">SCM1</strain>
    </source>
</reference>
<evidence type="ECO:0000313" key="2">
    <source>
        <dbReference type="Proteomes" id="UP000000792"/>
    </source>
</evidence>
<gene>
    <name evidence="1" type="ordered locus">Nmar_1476</name>
</gene>
<organism evidence="1 2">
    <name type="scientific">Nitrosopumilus maritimus (strain SCM1)</name>
    <dbReference type="NCBI Taxonomy" id="436308"/>
    <lineage>
        <taxon>Archaea</taxon>
        <taxon>Nitrososphaerota</taxon>
        <taxon>Nitrososphaeria</taxon>
        <taxon>Nitrosopumilales</taxon>
        <taxon>Nitrosopumilaceae</taxon>
        <taxon>Nitrosopumilus</taxon>
    </lineage>
</organism>
<proteinExistence type="predicted"/>
<dbReference type="AlphaFoldDB" id="A9A4R8"/>
<dbReference type="HOGENOM" id="CLU_072497_0_0_2"/>
<dbReference type="KEGG" id="nmr:Nmar_1476"/>
<dbReference type="EnsemblBacteria" id="ABX13372">
    <property type="protein sequence ID" value="ABX13372"/>
    <property type="gene ID" value="Nmar_1476"/>
</dbReference>
<name>A9A4R8_NITMS</name>
<keyword evidence="2" id="KW-1185">Reference proteome</keyword>
<dbReference type="STRING" id="436308.Nmar_1476"/>
<sequence length="309" mass="35539">MKNIQELDSLIQVKPLEYDYFIYTKNSEKRSSNVLNIFKKSKIKIKNLIELQFEDTQTPKIRTIGSRYVITCPYRHVLMGIKSIFDLLHNLHFKINDKVCIDITGTDVPYFFHLLKTLKFKKMLSKIDLVYTEPETYKKTSNKFIFSEGIRNVKQFPAYTGRTNPNGKKILLILIGFEGHRSYKVLDSIEPDKTLALNGFPSYSLEFKDTSILENKELLTSPSCKNNTLLASAHNPFETLKILNNLPSSHKKHNLIMAPIGTKPMSLGACLYCLKNESVRVVFPYPNSYISKNAPAEKIGKTWIYQLVL</sequence>
<dbReference type="EMBL" id="CP000866">
    <property type="protein sequence ID" value="ABX13372.1"/>
    <property type="molecule type" value="Genomic_DNA"/>
</dbReference>
<dbReference type="Proteomes" id="UP000000792">
    <property type="component" value="Chromosome"/>
</dbReference>
<dbReference type="RefSeq" id="WP_012215859.1">
    <property type="nucleotide sequence ID" value="NC_010085.1"/>
</dbReference>
<dbReference type="InParanoid" id="A9A4R8"/>
<dbReference type="eggNOG" id="arCOG09688">
    <property type="taxonomic scope" value="Archaea"/>
</dbReference>
<accession>A9A4R8</accession>
<protein>
    <submittedName>
        <fullName evidence="1">Uncharacterized protein</fullName>
    </submittedName>
</protein>
<dbReference type="GeneID" id="5774010"/>
<evidence type="ECO:0000313" key="1">
    <source>
        <dbReference type="EMBL" id="ABX13372.1"/>
    </source>
</evidence>